<feature type="binding site" evidence="1">
    <location>
        <position position="409"/>
    </location>
    <ligand>
        <name>Mg(2+)</name>
        <dbReference type="ChEBI" id="CHEBI:18420"/>
        <label>1</label>
    </ligand>
</feature>
<keyword evidence="1" id="KW-0479">Metal-binding</keyword>
<dbReference type="Gene3D" id="1.10.4080.10">
    <property type="entry name" value="ADP-ribosylation/Crystallin J1"/>
    <property type="match status" value="1"/>
</dbReference>
<dbReference type="InterPro" id="IPR036705">
    <property type="entry name" value="Ribosyl_crysJ1_sf"/>
</dbReference>
<dbReference type="GO" id="GO:0046872">
    <property type="term" value="F:metal ion binding"/>
    <property type="evidence" value="ECO:0007669"/>
    <property type="project" value="UniProtKB-KW"/>
</dbReference>
<reference evidence="2" key="1">
    <citation type="submission" date="2024-02" db="EMBL/GenBank/DDBJ databases">
        <title>Tomenella chthoni gen. nov. sp. nov., a member of the family Jonesiaceae isolated from bat guano.</title>
        <authorList>
            <person name="Miller S.L."/>
            <person name="King J."/>
            <person name="Sankaranarayanan K."/>
            <person name="Lawson P.A."/>
        </authorList>
    </citation>
    <scope>NUCLEOTIDE SEQUENCE</scope>
    <source>
        <strain evidence="2">BS-20</strain>
    </source>
</reference>
<keyword evidence="2" id="KW-0378">Hydrolase</keyword>
<protein>
    <submittedName>
        <fullName evidence="2">ADP-ribosylglycohydrolase family protein</fullName>
        <ecNumber evidence="2">3.2.2.-</ecNumber>
    </submittedName>
</protein>
<gene>
    <name evidence="2" type="ORF">V5R04_14100</name>
</gene>
<dbReference type="AlphaFoldDB" id="A0AAU7DVH3"/>
<sequence>MRLTWAQPEDLLPHELIQSQTEGKSPEAVAAIARRWETAGGQTTAPVSGAGPVPATPEVRALARELMDELGALAAASMAAEPNEFDQIMALAVPAPELPAPDLTGAAFADRVLGAWQGRAAGCLLGKPVEKIPRQGIEEILRATGRWPLSDYFTAKGLPPEVNERWPWNRRSAPTSLAENITSMPEDDDLNFPLLALSLLEESGPDFTTDDVATLWLNNLPGGRVFTAERAAYRNLLDAYSAPETATRNNPFREWIGALIRADVFGWVNPGDPVSAAKMAWTDARLSHTQNGIYGEMWAAALTSAALAVQCDAADKNELAAAIDQVLAVALSVVPRDSQLRQAAEFGAQVGRTCTDLSAGLDQIHEKYGSLHWVHVLNNVAAGTFALTFGRGDLGQTISAAVTAGWDTDSIGATVGSVVGGLQGASRLDQRWIAPMNGVVSTSLPGASQHSFTDLAARTVVLAQTIAKQN</sequence>
<dbReference type="SUPFAM" id="SSF101478">
    <property type="entry name" value="ADP-ribosylglycohydrolase"/>
    <property type="match status" value="1"/>
</dbReference>
<comment type="cofactor">
    <cofactor evidence="1">
        <name>Mg(2+)</name>
        <dbReference type="ChEBI" id="CHEBI:18420"/>
    </cofactor>
    <text evidence="1">Binds 2 magnesium ions per subunit.</text>
</comment>
<feature type="binding site" evidence="1">
    <location>
        <position position="410"/>
    </location>
    <ligand>
        <name>Mg(2+)</name>
        <dbReference type="ChEBI" id="CHEBI:18420"/>
        <label>1</label>
    </ligand>
</feature>
<organism evidence="2">
    <name type="scientific">Jonesiaceae bacterium BS-20</name>
    <dbReference type="NCBI Taxonomy" id="3120821"/>
    <lineage>
        <taxon>Bacteria</taxon>
        <taxon>Bacillati</taxon>
        <taxon>Actinomycetota</taxon>
        <taxon>Actinomycetes</taxon>
        <taxon>Micrococcales</taxon>
        <taxon>Jonesiaceae</taxon>
    </lineage>
</organism>
<dbReference type="InterPro" id="IPR005502">
    <property type="entry name" value="Ribosyl_crysJ1"/>
</dbReference>
<evidence type="ECO:0000313" key="2">
    <source>
        <dbReference type="EMBL" id="XBH21324.1"/>
    </source>
</evidence>
<keyword evidence="2" id="KW-0326">Glycosidase</keyword>
<keyword evidence="1" id="KW-0460">Magnesium</keyword>
<evidence type="ECO:0000256" key="1">
    <source>
        <dbReference type="PIRSR" id="PIRSR605502-1"/>
    </source>
</evidence>
<name>A0AAU7DVH3_9MICO</name>
<dbReference type="EMBL" id="CP146203">
    <property type="protein sequence ID" value="XBH21324.1"/>
    <property type="molecule type" value="Genomic_DNA"/>
</dbReference>
<dbReference type="EC" id="3.2.2.-" evidence="2"/>
<accession>A0AAU7DVH3</accession>
<dbReference type="GO" id="GO:0016798">
    <property type="term" value="F:hydrolase activity, acting on glycosyl bonds"/>
    <property type="evidence" value="ECO:0007669"/>
    <property type="project" value="UniProtKB-KW"/>
</dbReference>
<feature type="binding site" evidence="1">
    <location>
        <position position="407"/>
    </location>
    <ligand>
        <name>Mg(2+)</name>
        <dbReference type="ChEBI" id="CHEBI:18420"/>
        <label>1</label>
    </ligand>
</feature>
<proteinExistence type="predicted"/>
<dbReference type="Pfam" id="PF03747">
    <property type="entry name" value="ADP_ribosyl_GH"/>
    <property type="match status" value="1"/>
</dbReference>